<protein>
    <recommendedName>
        <fullName evidence="17 20">Alpha-1,3-mannosyl-glycoprotein 2-beta-N-acetylglucosaminyltransferase</fullName>
        <shortName evidence="20">GNT-I</shortName>
        <shortName evidence="20">GlcNAc-T I</shortName>
        <ecNumber evidence="17 20">2.4.1.101</ecNumber>
    </recommendedName>
    <alternativeName>
        <fullName evidence="18 20">N-glycosyl-oligosaccharide-glycoprotein N-acetylglucosaminyltransferase I</fullName>
    </alternativeName>
</protein>
<keyword evidence="7" id="KW-0808">Transferase</keyword>
<dbReference type="AlphaFoldDB" id="A0A7I8W7W5"/>
<comment type="pathway">
    <text evidence="3 20">Protein modification; protein glycosylation.</text>
</comment>
<evidence type="ECO:0000256" key="19">
    <source>
        <dbReference type="ARBA" id="ARBA00049421"/>
    </source>
</evidence>
<keyword evidence="15 20" id="KW-0464">Manganese</keyword>
<dbReference type="GO" id="GO:0048471">
    <property type="term" value="C:perinuclear region of cytoplasm"/>
    <property type="evidence" value="ECO:0007669"/>
    <property type="project" value="UniProtKB-SubCell"/>
</dbReference>
<dbReference type="GO" id="GO:0006487">
    <property type="term" value="P:protein N-linked glycosylation"/>
    <property type="evidence" value="ECO:0007669"/>
    <property type="project" value="TreeGrafter"/>
</dbReference>
<dbReference type="Gene3D" id="3.90.550.10">
    <property type="entry name" value="Spore Coat Polysaccharide Biosynthesis Protein SpsA, Chain A"/>
    <property type="match status" value="1"/>
</dbReference>
<evidence type="ECO:0000256" key="3">
    <source>
        <dbReference type="ARBA" id="ARBA00004922"/>
    </source>
</evidence>
<dbReference type="FunFam" id="3.90.550.10:FF:000055">
    <property type="entry name" value="Alpha-1,3-mannosyl-glycoprotein 2-beta-N-acetylglucosaminyltransferase"/>
    <property type="match status" value="1"/>
</dbReference>
<evidence type="ECO:0000256" key="7">
    <source>
        <dbReference type="ARBA" id="ARBA00022679"/>
    </source>
</evidence>
<evidence type="ECO:0000256" key="6">
    <source>
        <dbReference type="ARBA" id="ARBA00022676"/>
    </source>
</evidence>
<proteinExistence type="inferred from homology"/>
<evidence type="ECO:0000256" key="4">
    <source>
        <dbReference type="ARBA" id="ARBA00006492"/>
    </source>
</evidence>
<keyword evidence="10 20" id="KW-0735">Signal-anchor</keyword>
<reference evidence="21 22" key="1">
    <citation type="submission" date="2020-08" db="EMBL/GenBank/DDBJ databases">
        <authorList>
            <person name="Hejnol A."/>
        </authorList>
    </citation>
    <scope>NUCLEOTIDE SEQUENCE [LARGE SCALE GENOMIC DNA]</scope>
</reference>
<evidence type="ECO:0000256" key="12">
    <source>
        <dbReference type="ARBA" id="ARBA00023034"/>
    </source>
</evidence>
<keyword evidence="6 20" id="KW-0328">Glycosyltransferase</keyword>
<dbReference type="OrthoDB" id="440755at2759"/>
<dbReference type="PANTHER" id="PTHR10468:SF0">
    <property type="entry name" value="ALPHA-1,3-MANNOSYL-GLYCOPROTEIN 2-BETA-N-ACETYLGLUCOSAMINYLTRANSFERASE"/>
    <property type="match status" value="1"/>
</dbReference>
<organism evidence="21 22">
    <name type="scientific">Dimorphilus gyrociliatus</name>
    <dbReference type="NCBI Taxonomy" id="2664684"/>
    <lineage>
        <taxon>Eukaryota</taxon>
        <taxon>Metazoa</taxon>
        <taxon>Spiralia</taxon>
        <taxon>Lophotrochozoa</taxon>
        <taxon>Annelida</taxon>
        <taxon>Polychaeta</taxon>
        <taxon>Polychaeta incertae sedis</taxon>
        <taxon>Dinophilidae</taxon>
        <taxon>Dimorphilus</taxon>
    </lineage>
</organism>
<comment type="cofactor">
    <cofactor evidence="20">
        <name>Mn(2+)</name>
        <dbReference type="ChEBI" id="CHEBI:29035"/>
    </cofactor>
    <text evidence="20">The cofactor is mostly bound to the substrate.</text>
</comment>
<evidence type="ECO:0000256" key="16">
    <source>
        <dbReference type="ARBA" id="ARBA00037706"/>
    </source>
</evidence>
<dbReference type="EMBL" id="CAJFCJ010000020">
    <property type="protein sequence ID" value="CAD5124097.1"/>
    <property type="molecule type" value="Genomic_DNA"/>
</dbReference>
<evidence type="ECO:0000256" key="20">
    <source>
        <dbReference type="RuleBase" id="RU368119"/>
    </source>
</evidence>
<keyword evidence="12 20" id="KW-0333">Golgi apparatus</keyword>
<evidence type="ECO:0000256" key="17">
    <source>
        <dbReference type="ARBA" id="ARBA00038949"/>
    </source>
</evidence>
<dbReference type="EC" id="2.4.1.101" evidence="17 20"/>
<dbReference type="GO" id="GO:0000139">
    <property type="term" value="C:Golgi membrane"/>
    <property type="evidence" value="ECO:0007669"/>
    <property type="project" value="UniProtKB-SubCell"/>
</dbReference>
<gene>
    <name evidence="21" type="ORF">DGYR_LOCUS11689</name>
</gene>
<evidence type="ECO:0000256" key="9">
    <source>
        <dbReference type="ARBA" id="ARBA00022723"/>
    </source>
</evidence>
<name>A0A7I8W7W5_9ANNE</name>
<evidence type="ECO:0000256" key="18">
    <source>
        <dbReference type="ARBA" id="ARBA00041712"/>
    </source>
</evidence>
<dbReference type="PANTHER" id="PTHR10468">
    <property type="entry name" value="PROTEIN O-LINKED-MANNOSE BETA-1,2-N-ACETYLGLUCOSAMINYLTRANSFERASE 1/ALPHA-1,3-MANNOSYL-GLYCOPROTEIN 2-BETA-N-ACETYLGLUCOSAMINYLTRANSFERASE"/>
    <property type="match status" value="1"/>
</dbReference>
<keyword evidence="14" id="KW-1015">Disulfide bond</keyword>
<dbReference type="Gene3D" id="3.10.180.20">
    <property type="entry name" value="N-Acetylglucosaminyltransferase I, Domain 2"/>
    <property type="match status" value="1"/>
</dbReference>
<dbReference type="GO" id="GO:0003827">
    <property type="term" value="F:alpha-1,3-mannosylglycoprotein 2-beta-N-acetylglucosaminyltransferase activity"/>
    <property type="evidence" value="ECO:0007669"/>
    <property type="project" value="UniProtKB-UniRule"/>
</dbReference>
<dbReference type="SUPFAM" id="SSF53448">
    <property type="entry name" value="Nucleotide-diphospho-sugar transferases"/>
    <property type="match status" value="1"/>
</dbReference>
<dbReference type="InterPro" id="IPR029044">
    <property type="entry name" value="Nucleotide-diphossugar_trans"/>
</dbReference>
<comment type="catalytic activity">
    <reaction evidence="19 20">
        <text>N(4)-(alpha-D-Man-(1-&gt;3)-[alpha-D-Man-(1-&gt;3)-[alpha-D-Man-(1-&gt;6)]-alpha-D-Man-(1-&gt;6)]-beta-D-Man-(1-&gt;4)-beta-D-GlcNAc-(1-&gt;4)-beta-D-GlcNAc)-L-asparaginyl-[protein] (N-glucan mannose isomer 5A1,2) + UDP-N-acetyl-alpha-D-glucosamine = N(4)-{beta-D-GlcNAc-(1-&gt;2)-alpha-D-Man-(1-&gt;3)-[alpha-D-Man-(1-&gt;3)-[alpha-D-Man-(1-&gt;6)]-alpha-D-Man-(1-&gt;6)]-beta-D-Man-(1-&gt;4)-beta-D-GlcNAc-(1-&gt;4)-beta-D-GlcNAc}-L-asparaginyl-[protein] + UDP + H(+)</text>
        <dbReference type="Rhea" id="RHEA:11456"/>
        <dbReference type="Rhea" id="RHEA-COMP:14367"/>
        <dbReference type="Rhea" id="RHEA-COMP:14368"/>
        <dbReference type="ChEBI" id="CHEBI:15378"/>
        <dbReference type="ChEBI" id="CHEBI:57705"/>
        <dbReference type="ChEBI" id="CHEBI:58223"/>
        <dbReference type="ChEBI" id="CHEBI:59087"/>
        <dbReference type="ChEBI" id="CHEBI:60625"/>
        <dbReference type="EC" id="2.4.1.101"/>
    </reaction>
</comment>
<evidence type="ECO:0000256" key="5">
    <source>
        <dbReference type="ARBA" id="ARBA00022490"/>
    </source>
</evidence>
<comment type="function">
    <text evidence="16 20">Initiates complex N-linked carbohydrate formation. Essential for the conversion of high-mannose to hybrid and complex N-glycans.</text>
</comment>
<evidence type="ECO:0000256" key="2">
    <source>
        <dbReference type="ARBA" id="ARBA00004556"/>
    </source>
</evidence>
<dbReference type="GO" id="GO:0030145">
    <property type="term" value="F:manganese ion binding"/>
    <property type="evidence" value="ECO:0007669"/>
    <property type="project" value="UniProtKB-UniRule"/>
</dbReference>
<dbReference type="FunFam" id="3.10.180.20:FF:000001">
    <property type="entry name" value="alpha-1,3-mannosyl-glycoprotein 2-beta-N-acetylglucosaminyltransferase"/>
    <property type="match status" value="1"/>
</dbReference>
<evidence type="ECO:0000256" key="14">
    <source>
        <dbReference type="ARBA" id="ARBA00023157"/>
    </source>
</evidence>
<comment type="subcellular location">
    <subcellularLocation>
        <location evidence="2">Cytoplasm</location>
        <location evidence="2">Perinuclear region</location>
    </subcellularLocation>
    <subcellularLocation>
        <location evidence="1 20">Golgi apparatus membrane</location>
        <topology evidence="1 20">Single-pass type II membrane protein</topology>
    </subcellularLocation>
</comment>
<keyword evidence="11" id="KW-1133">Transmembrane helix</keyword>
<evidence type="ECO:0000256" key="10">
    <source>
        <dbReference type="ARBA" id="ARBA00022968"/>
    </source>
</evidence>
<comment type="similarity">
    <text evidence="4 20">Belongs to the glycosyltransferase 13 family.</text>
</comment>
<dbReference type="Proteomes" id="UP000549394">
    <property type="component" value="Unassembled WGS sequence"/>
</dbReference>
<evidence type="ECO:0000313" key="22">
    <source>
        <dbReference type="Proteomes" id="UP000549394"/>
    </source>
</evidence>
<keyword evidence="5" id="KW-0963">Cytoplasm</keyword>
<comment type="caution">
    <text evidence="21">The sequence shown here is derived from an EMBL/GenBank/DDBJ whole genome shotgun (WGS) entry which is preliminary data.</text>
</comment>
<evidence type="ECO:0000256" key="15">
    <source>
        <dbReference type="ARBA" id="ARBA00023211"/>
    </source>
</evidence>
<evidence type="ECO:0000256" key="8">
    <source>
        <dbReference type="ARBA" id="ARBA00022692"/>
    </source>
</evidence>
<evidence type="ECO:0000256" key="1">
    <source>
        <dbReference type="ARBA" id="ARBA00004323"/>
    </source>
</evidence>
<keyword evidence="13" id="KW-0472">Membrane</keyword>
<accession>A0A7I8W7W5</accession>
<dbReference type="Pfam" id="PF03071">
    <property type="entry name" value="GNT-I"/>
    <property type="match status" value="1"/>
</dbReference>
<dbReference type="UniPathway" id="UPA00378"/>
<keyword evidence="8" id="KW-0812">Transmembrane</keyword>
<dbReference type="InterPro" id="IPR004139">
    <property type="entry name" value="Glyco_trans_13"/>
</dbReference>
<sequence length="473" mass="55348">MCMHMHSDLYSKLTPGSGFDLRVMTTGNEKEACYFYINCHFSDLECDCLYIPVYEAQGKYLPNVLQPEEKVQLTEKLKDLADAIASQGEWNQYLLKQLQGLKMELEGNNKMDIFKREPINDNLGSEIQIPILMIACNRPEALRASLKNLIDTRPSSSRFPIVVSQDCMHQPTADVVRSFGNEIKHFTQQPDQSPIKDLKPKEKKLEGYYKISRHYKWALTQVFDIKGYKAAIIVEDDLVFAKDFFEYMEALYPYLMKDPSLFCVSAWNDNGKESMVDNSQNEKLYRTDFFPGLGWMITSNLWSELRDKWPKGFWDDWLRQPDQRRDRQCIRPEIPRTEISPHGKKGVSKGQFFDKHLKFIKMNTKFVPFTKLDLSYLTKDRYDSEWVKGIYKLPLVSINDVLKNTNPSHKEVRIEYVTKNDFKSLAKRMGIMDDFKSGVPRMGYRGIIPFLLNKKRVYFSPPSTWTKYDTSWS</sequence>
<evidence type="ECO:0000313" key="21">
    <source>
        <dbReference type="EMBL" id="CAD5124097.1"/>
    </source>
</evidence>
<keyword evidence="9 20" id="KW-0479">Metal-binding</keyword>
<evidence type="ECO:0000256" key="13">
    <source>
        <dbReference type="ARBA" id="ARBA00023136"/>
    </source>
</evidence>
<dbReference type="InterPro" id="IPR052261">
    <property type="entry name" value="Glycosyltransferase_13"/>
</dbReference>
<evidence type="ECO:0000256" key="11">
    <source>
        <dbReference type="ARBA" id="ARBA00022989"/>
    </source>
</evidence>
<keyword evidence="22" id="KW-1185">Reference proteome</keyword>